<sequence length="300" mass="33660">MFIGRVFGVYLSELLIDAVDELLISTHSDTNIKSLTPPTPAISLEYYRHLRTLEEADQQFFYHSDAHFSKMSMLESLGDGNLTAFVRGDAFCHTALLPSTARYRGLTNDSSIDALHHFGGYYTGYDLGVPMTDLTKSDPNKTDTDILLSYDPRERQEGVCPDGTIIDTDYKDWFTIERGGGWQSITLPNEAERNAHRKNKNVKREGMIILCTKVGGPIIFPDKNMIQKSIRAGKLDIRIDGELAVSARYVSENCFILAKRNGSVLWGPGVATNGTKGQYKIDFKLNSRFDRIYLSSIIII</sequence>
<organism evidence="1">
    <name type="scientific">Ditylum brightwellii</name>
    <dbReference type="NCBI Taxonomy" id="49249"/>
    <lineage>
        <taxon>Eukaryota</taxon>
        <taxon>Sar</taxon>
        <taxon>Stramenopiles</taxon>
        <taxon>Ochrophyta</taxon>
        <taxon>Bacillariophyta</taxon>
        <taxon>Mediophyceae</taxon>
        <taxon>Lithodesmiophycidae</taxon>
        <taxon>Lithodesmiales</taxon>
        <taxon>Lithodesmiaceae</taxon>
        <taxon>Ditylum</taxon>
    </lineage>
</organism>
<reference evidence="1" key="1">
    <citation type="submission" date="2021-01" db="EMBL/GenBank/DDBJ databases">
        <authorList>
            <person name="Corre E."/>
            <person name="Pelletier E."/>
            <person name="Niang G."/>
            <person name="Scheremetjew M."/>
            <person name="Finn R."/>
            <person name="Kale V."/>
            <person name="Holt S."/>
            <person name="Cochrane G."/>
            <person name="Meng A."/>
            <person name="Brown T."/>
            <person name="Cohen L."/>
        </authorList>
    </citation>
    <scope>NUCLEOTIDE SEQUENCE</scope>
    <source>
        <strain evidence="1">GSO104</strain>
    </source>
</reference>
<accession>A0A7S4QI13</accession>
<protein>
    <submittedName>
        <fullName evidence="1">Uncharacterized protein</fullName>
    </submittedName>
</protein>
<dbReference type="EMBL" id="HBNS01002773">
    <property type="protein sequence ID" value="CAE4582407.1"/>
    <property type="molecule type" value="Transcribed_RNA"/>
</dbReference>
<evidence type="ECO:0000313" key="1">
    <source>
        <dbReference type="EMBL" id="CAE4582407.1"/>
    </source>
</evidence>
<proteinExistence type="predicted"/>
<dbReference type="AlphaFoldDB" id="A0A7S4QI13"/>
<gene>
    <name evidence="1" type="ORF">DBRI00130_LOCUS2229</name>
</gene>
<name>A0A7S4QI13_9STRA</name>